<evidence type="ECO:0000313" key="3">
    <source>
        <dbReference type="Proteomes" id="UP001321473"/>
    </source>
</evidence>
<accession>A0AAQ4FCA1</accession>
<evidence type="ECO:0000256" key="1">
    <source>
        <dbReference type="SAM" id="MobiDB-lite"/>
    </source>
</evidence>
<feature type="compositionally biased region" description="Polar residues" evidence="1">
    <location>
        <begin position="183"/>
        <end position="206"/>
    </location>
</feature>
<feature type="compositionally biased region" description="Basic and acidic residues" evidence="1">
    <location>
        <begin position="94"/>
        <end position="112"/>
    </location>
</feature>
<keyword evidence="3" id="KW-1185">Reference proteome</keyword>
<dbReference type="EMBL" id="JARKHS020004627">
    <property type="protein sequence ID" value="KAK8784381.1"/>
    <property type="molecule type" value="Genomic_DNA"/>
</dbReference>
<name>A0AAQ4FCA1_AMBAM</name>
<sequence length="277" mass="29639">MAFVTCLPLKDEVHRHTGHSTTKRLPCAGSQGQSVPAPLKCQRCLERTTSKTSTNQTRKARSKGERDERIRRSNDSFRSKTSRHNTPLSSKSSLAEKRKPQKRADKSCKRSCEALSPQPAKTSPSAASRTSNASSSKTTSRATAAQSSAARSLARSSKESAASPVMPSGQRHATRRDEAAQGRSLSNSRQQVPNGGQAHGASSTSRGQKRLHAGFSFRSCRSYFNCSVIHLAVTQLSDSVGYTTLPAQRAPRVPAATLRARGAWALNGGTGSSPVGH</sequence>
<feature type="compositionally biased region" description="Low complexity" evidence="1">
    <location>
        <begin position="122"/>
        <end position="163"/>
    </location>
</feature>
<proteinExistence type="predicted"/>
<feature type="region of interest" description="Disordered" evidence="1">
    <location>
        <begin position="15"/>
        <end position="208"/>
    </location>
</feature>
<comment type="caution">
    <text evidence="2">The sequence shown here is derived from an EMBL/GenBank/DDBJ whole genome shotgun (WGS) entry which is preliminary data.</text>
</comment>
<evidence type="ECO:0000313" key="2">
    <source>
        <dbReference type="EMBL" id="KAK8784381.1"/>
    </source>
</evidence>
<feature type="compositionally biased region" description="Basic and acidic residues" evidence="1">
    <location>
        <begin position="62"/>
        <end position="78"/>
    </location>
</feature>
<feature type="compositionally biased region" description="Polar residues" evidence="1">
    <location>
        <begin position="84"/>
        <end position="93"/>
    </location>
</feature>
<protein>
    <submittedName>
        <fullName evidence="2">Uncharacterized protein</fullName>
    </submittedName>
</protein>
<dbReference type="Proteomes" id="UP001321473">
    <property type="component" value="Unassembled WGS sequence"/>
</dbReference>
<dbReference type="AlphaFoldDB" id="A0AAQ4FCA1"/>
<gene>
    <name evidence="2" type="ORF">V5799_009252</name>
</gene>
<organism evidence="2 3">
    <name type="scientific">Amblyomma americanum</name>
    <name type="common">Lone star tick</name>
    <dbReference type="NCBI Taxonomy" id="6943"/>
    <lineage>
        <taxon>Eukaryota</taxon>
        <taxon>Metazoa</taxon>
        <taxon>Ecdysozoa</taxon>
        <taxon>Arthropoda</taxon>
        <taxon>Chelicerata</taxon>
        <taxon>Arachnida</taxon>
        <taxon>Acari</taxon>
        <taxon>Parasitiformes</taxon>
        <taxon>Ixodida</taxon>
        <taxon>Ixodoidea</taxon>
        <taxon>Ixodidae</taxon>
        <taxon>Amblyomminae</taxon>
        <taxon>Amblyomma</taxon>
    </lineage>
</organism>
<reference evidence="2 3" key="1">
    <citation type="journal article" date="2023" name="Arcadia Sci">
        <title>De novo assembly of a long-read Amblyomma americanum tick genome.</title>
        <authorList>
            <person name="Chou S."/>
            <person name="Poskanzer K.E."/>
            <person name="Rollins M."/>
            <person name="Thuy-Boun P.S."/>
        </authorList>
    </citation>
    <scope>NUCLEOTIDE SEQUENCE [LARGE SCALE GENOMIC DNA]</scope>
    <source>
        <strain evidence="2">F_SG_1</strain>
        <tissue evidence="2">Salivary glands</tissue>
    </source>
</reference>